<dbReference type="Proteomes" id="UP001284601">
    <property type="component" value="Unassembled WGS sequence"/>
</dbReference>
<sequence>MDHTLGYAALPAGYHQLLTPPEAEPPFDDAGELAAVWGERWGASDEVGQLREVLVRTPGDELGAVRADAYQPSLDALVDPAGGWYWTGAEPPSLSRVHAQHRGLVETLEREGVVVHAATPLHPRYTKSVYVRDPLVTIRGGAIVGRLAPRMRRGEEAAITREVAARGLPILGTIVGNATLEGGSFAKLRPGLAAFGTSVRCNDAGAAQLRELLARFGWELIVVPLPGFVVHLDIHFAMVDVDRALVNAEGLPYTFLDDLRRRGIETIWAHPQEPWALNLLTLSPGRVLTSESAPRTAELLAARGIEVVTIPYDELHKNGGGIHCSTMELLRDDAA</sequence>
<reference evidence="2" key="1">
    <citation type="submission" date="2023-07" db="EMBL/GenBank/DDBJ databases">
        <title>Conexibacter stalactiti sp. nov., isolated from stalactites in a lava cave and emended description of the genus Conexibacter.</title>
        <authorList>
            <person name="Lee S.D."/>
        </authorList>
    </citation>
    <scope>NUCLEOTIDE SEQUENCE [LARGE SCALE GENOMIC DNA]</scope>
    <source>
        <strain evidence="2">KCTC 39840</strain>
    </source>
</reference>
<protein>
    <submittedName>
        <fullName evidence="1">Arginine deiminase family protein</fullName>
    </submittedName>
</protein>
<accession>A0ABU4HJF8</accession>
<evidence type="ECO:0000313" key="1">
    <source>
        <dbReference type="EMBL" id="MDW5593397.1"/>
    </source>
</evidence>
<keyword evidence="2" id="KW-1185">Reference proteome</keyword>
<name>A0ABU4HJF8_9ACTN</name>
<organism evidence="1 2">
    <name type="scientific">Conexibacter stalactiti</name>
    <dbReference type="NCBI Taxonomy" id="1940611"/>
    <lineage>
        <taxon>Bacteria</taxon>
        <taxon>Bacillati</taxon>
        <taxon>Actinomycetota</taxon>
        <taxon>Thermoleophilia</taxon>
        <taxon>Solirubrobacterales</taxon>
        <taxon>Conexibacteraceae</taxon>
        <taxon>Conexibacter</taxon>
    </lineage>
</organism>
<dbReference type="EMBL" id="JAWSTH010000005">
    <property type="protein sequence ID" value="MDW5593397.1"/>
    <property type="molecule type" value="Genomic_DNA"/>
</dbReference>
<gene>
    <name evidence="1" type="ORF">R7226_03550</name>
</gene>
<dbReference type="SUPFAM" id="SSF55909">
    <property type="entry name" value="Pentein"/>
    <property type="match status" value="1"/>
</dbReference>
<dbReference type="Pfam" id="PF02274">
    <property type="entry name" value="ADI"/>
    <property type="match status" value="2"/>
</dbReference>
<comment type="caution">
    <text evidence="1">The sequence shown here is derived from an EMBL/GenBank/DDBJ whole genome shotgun (WGS) entry which is preliminary data.</text>
</comment>
<dbReference type="PANTHER" id="PTHR47271:SF2">
    <property type="entry name" value="ARGININE DEIMINASE"/>
    <property type="match status" value="1"/>
</dbReference>
<dbReference type="PANTHER" id="PTHR47271">
    <property type="entry name" value="ARGININE DEIMINASE"/>
    <property type="match status" value="1"/>
</dbReference>
<proteinExistence type="predicted"/>
<dbReference type="RefSeq" id="WP_318595658.1">
    <property type="nucleotide sequence ID" value="NZ_JAWSTH010000005.1"/>
</dbReference>
<evidence type="ECO:0000313" key="2">
    <source>
        <dbReference type="Proteomes" id="UP001284601"/>
    </source>
</evidence>
<dbReference type="Gene3D" id="3.75.10.10">
    <property type="entry name" value="L-arginine/glycine Amidinotransferase, Chain A"/>
    <property type="match status" value="1"/>
</dbReference>